<keyword evidence="3" id="KW-1185">Reference proteome</keyword>
<sequence length="473" mass="54960">MYDTHHASLAQAAVSLVGKLPPSSKDGGPSSLLRLLRAVDALERNVAQTTETTRDFAALRSFFCAAANEGKLAHLDWAAKVDAAVLESILTAIRANCDLFNINWNAVVTFTGAPEENKENSLDPLLDSEFDAIQLAMNSRLDLIDSLSNVNHFNTSKGILTGSGVSFLNLNNTLKPNTTSNINLNSTLNISPIKPTHPKNLIPPVSVLAENEDIEVENENINEATHDSEEEIDLLQKAFTAWNLITRRSRHERNCMIHYWLLAVQVWKRNSLTHCFQKWISKDHSKKLARKRKAFQALYEHSTIPNEHALSFNRNRILSGALSKWFKNAYRKRSMKRKEEVAEDTAILVHDLNLQYRYLKVTFYIPYCEVLTHSQQKWRRKFAKQFLLKDGTDRMNELCSMNLKRRFWRLWKQRLRNVIKADKFHEKQLVEAFFVKWMHRKHLKKLDKRALNHRKYLDNDLKSVYFHVWREKR</sequence>
<evidence type="ECO:0000313" key="2">
    <source>
        <dbReference type="EMBL" id="ORY38655.1"/>
    </source>
</evidence>
<organism evidence="2 3">
    <name type="scientific">Rhizoclosmatium globosum</name>
    <dbReference type="NCBI Taxonomy" id="329046"/>
    <lineage>
        <taxon>Eukaryota</taxon>
        <taxon>Fungi</taxon>
        <taxon>Fungi incertae sedis</taxon>
        <taxon>Chytridiomycota</taxon>
        <taxon>Chytridiomycota incertae sedis</taxon>
        <taxon>Chytridiomycetes</taxon>
        <taxon>Chytridiales</taxon>
        <taxon>Chytriomycetaceae</taxon>
        <taxon>Rhizoclosmatium</taxon>
    </lineage>
</organism>
<dbReference type="OrthoDB" id="10607872at2759"/>
<dbReference type="AlphaFoldDB" id="A0A1Y2BX23"/>
<dbReference type="Proteomes" id="UP000193642">
    <property type="component" value="Unassembled WGS sequence"/>
</dbReference>
<name>A0A1Y2BX23_9FUNG</name>
<keyword evidence="1" id="KW-0175">Coiled coil</keyword>
<reference evidence="2 3" key="1">
    <citation type="submission" date="2016-07" db="EMBL/GenBank/DDBJ databases">
        <title>Pervasive Adenine N6-methylation of Active Genes in Fungi.</title>
        <authorList>
            <consortium name="DOE Joint Genome Institute"/>
            <person name="Mondo S.J."/>
            <person name="Dannebaum R.O."/>
            <person name="Kuo R.C."/>
            <person name="Labutti K."/>
            <person name="Haridas S."/>
            <person name="Kuo A."/>
            <person name="Salamov A."/>
            <person name="Ahrendt S.R."/>
            <person name="Lipzen A."/>
            <person name="Sullivan W."/>
            <person name="Andreopoulos W.B."/>
            <person name="Clum A."/>
            <person name="Lindquist E."/>
            <person name="Daum C."/>
            <person name="Ramamoorthy G.K."/>
            <person name="Gryganskyi A."/>
            <person name="Culley D."/>
            <person name="Magnuson J.K."/>
            <person name="James T.Y."/>
            <person name="O'Malley M.A."/>
            <person name="Stajich J.E."/>
            <person name="Spatafora J.W."/>
            <person name="Visel A."/>
            <person name="Grigoriev I.V."/>
        </authorList>
    </citation>
    <scope>NUCLEOTIDE SEQUENCE [LARGE SCALE GENOMIC DNA]</scope>
    <source>
        <strain evidence="2 3">JEL800</strain>
    </source>
</reference>
<accession>A0A1Y2BX23</accession>
<evidence type="ECO:0000256" key="1">
    <source>
        <dbReference type="SAM" id="Coils"/>
    </source>
</evidence>
<proteinExistence type="predicted"/>
<evidence type="ECO:0000313" key="3">
    <source>
        <dbReference type="Proteomes" id="UP000193642"/>
    </source>
</evidence>
<evidence type="ECO:0008006" key="4">
    <source>
        <dbReference type="Google" id="ProtNLM"/>
    </source>
</evidence>
<comment type="caution">
    <text evidence="2">The sequence shown here is derived from an EMBL/GenBank/DDBJ whole genome shotgun (WGS) entry which is preliminary data.</text>
</comment>
<gene>
    <name evidence="2" type="ORF">BCR33DRAFT_741503</name>
</gene>
<dbReference type="EMBL" id="MCGO01000043">
    <property type="protein sequence ID" value="ORY38655.1"/>
    <property type="molecule type" value="Genomic_DNA"/>
</dbReference>
<feature type="coiled-coil region" evidence="1">
    <location>
        <begin position="211"/>
        <end position="238"/>
    </location>
</feature>
<protein>
    <recommendedName>
        <fullName evidence="4">Sfi1 spindle body domain-containing protein</fullName>
    </recommendedName>
</protein>